<dbReference type="AlphaFoldDB" id="A0A0D0CIV1"/>
<dbReference type="HOGENOM" id="CLU_033167_1_0_1"/>
<keyword evidence="7" id="KW-0325">Glycoprotein</keyword>
<evidence type="ECO:0000256" key="1">
    <source>
        <dbReference type="ARBA" id="ARBA00004167"/>
    </source>
</evidence>
<dbReference type="Pfam" id="PF04577">
    <property type="entry name" value="Glyco_transf_61"/>
    <property type="match status" value="1"/>
</dbReference>
<dbReference type="PANTHER" id="PTHR20961:SF38">
    <property type="entry name" value="PROTEIN O-LINKED-MANNOSE BETA-1,4-N-ACETYLGLUCOSAMINYLTRANSFERASE 2"/>
    <property type="match status" value="1"/>
</dbReference>
<dbReference type="PANTHER" id="PTHR20961">
    <property type="entry name" value="GLYCOSYLTRANSFERASE"/>
    <property type="match status" value="1"/>
</dbReference>
<name>A0A0D0CIV1_9AGAR</name>
<accession>A0A0D0CIV1</accession>
<sequence length="455" mass="51274">MNSYLSQAQWHWSNSSPLKVAPAEISAPDIPLYDDSLTDYREYIDVPYLPSTKIPGGAHSHGFTIFDNLYLRNGTFYVVTTDRESFPTLDALIAAPFDLGSGFDTKANSSHLQFIDPPTAMEKLGTSLVRLDDFTVVLYDPKQFMTHYYHWWGEIILGFWRVYSMLGQHVDGSFTSLPFPNRFLLPFVAPGTWRDRAGVNGPLMRAANPAISIESSGLWNDMIALDETIVFTRVGLISRETAHRHPFGHRWFKMMASTMSLSVPVGFWEPLRKAVVTRYGLSDKPKDSSKPVVTYISRQSTGRRLTNEAHEGLIKSLKELKEEGLCDVHIPVMEHLNLRDQIELASTTTIMVGVHGNGLTHQLWMPPSSRATVIEIMFPEGYVFDYEMLARNMGHKHYAVWNDTFVTYPQGTTHEGVSSPDGFHGSQIPVYGPTVASIIRDRLSGENIKDDIELQ</sequence>
<evidence type="ECO:0000259" key="8">
    <source>
        <dbReference type="Pfam" id="PF04577"/>
    </source>
</evidence>
<proteinExistence type="predicted"/>
<evidence type="ECO:0000313" key="9">
    <source>
        <dbReference type="EMBL" id="KIK62619.1"/>
    </source>
</evidence>
<gene>
    <name evidence="9" type="ORF">GYMLUDRAFT_164784</name>
</gene>
<keyword evidence="2" id="KW-0328">Glycosyltransferase</keyword>
<organism evidence="9 10">
    <name type="scientific">Collybiopsis luxurians FD-317 M1</name>
    <dbReference type="NCBI Taxonomy" id="944289"/>
    <lineage>
        <taxon>Eukaryota</taxon>
        <taxon>Fungi</taxon>
        <taxon>Dikarya</taxon>
        <taxon>Basidiomycota</taxon>
        <taxon>Agaricomycotina</taxon>
        <taxon>Agaricomycetes</taxon>
        <taxon>Agaricomycetidae</taxon>
        <taxon>Agaricales</taxon>
        <taxon>Marasmiineae</taxon>
        <taxon>Omphalotaceae</taxon>
        <taxon>Collybiopsis</taxon>
        <taxon>Collybiopsis luxurians</taxon>
    </lineage>
</organism>
<evidence type="ECO:0000256" key="4">
    <source>
        <dbReference type="ARBA" id="ARBA00022692"/>
    </source>
</evidence>
<dbReference type="GO" id="GO:0035269">
    <property type="term" value="P:protein O-linked glycosylation via mannose"/>
    <property type="evidence" value="ECO:0007669"/>
    <property type="project" value="TreeGrafter"/>
</dbReference>
<dbReference type="Proteomes" id="UP000053593">
    <property type="component" value="Unassembled WGS sequence"/>
</dbReference>
<keyword evidence="3" id="KW-0808">Transferase</keyword>
<comment type="subcellular location">
    <subcellularLocation>
        <location evidence="1">Membrane</location>
        <topology evidence="1">Single-pass membrane protein</topology>
    </subcellularLocation>
</comment>
<keyword evidence="6" id="KW-0472">Membrane</keyword>
<keyword evidence="5" id="KW-1133">Transmembrane helix</keyword>
<evidence type="ECO:0000256" key="6">
    <source>
        <dbReference type="ARBA" id="ARBA00023136"/>
    </source>
</evidence>
<protein>
    <recommendedName>
        <fullName evidence="8">Glycosyltransferase 61 catalytic domain-containing protein</fullName>
    </recommendedName>
</protein>
<keyword evidence="10" id="KW-1185">Reference proteome</keyword>
<dbReference type="InterPro" id="IPR007657">
    <property type="entry name" value="Glycosyltransferase_61"/>
</dbReference>
<evidence type="ECO:0000313" key="10">
    <source>
        <dbReference type="Proteomes" id="UP000053593"/>
    </source>
</evidence>
<dbReference type="OrthoDB" id="529273at2759"/>
<feature type="domain" description="Glycosyltransferase 61 catalytic" evidence="8">
    <location>
        <begin position="148"/>
        <end position="370"/>
    </location>
</feature>
<dbReference type="GO" id="GO:0097363">
    <property type="term" value="F:protein O-acetylglucosaminyltransferase activity"/>
    <property type="evidence" value="ECO:0007669"/>
    <property type="project" value="TreeGrafter"/>
</dbReference>
<evidence type="ECO:0000256" key="5">
    <source>
        <dbReference type="ARBA" id="ARBA00022989"/>
    </source>
</evidence>
<reference evidence="9 10" key="1">
    <citation type="submission" date="2014-04" db="EMBL/GenBank/DDBJ databases">
        <title>Evolutionary Origins and Diversification of the Mycorrhizal Mutualists.</title>
        <authorList>
            <consortium name="DOE Joint Genome Institute"/>
            <consortium name="Mycorrhizal Genomics Consortium"/>
            <person name="Kohler A."/>
            <person name="Kuo A."/>
            <person name="Nagy L.G."/>
            <person name="Floudas D."/>
            <person name="Copeland A."/>
            <person name="Barry K.W."/>
            <person name="Cichocki N."/>
            <person name="Veneault-Fourrey C."/>
            <person name="LaButti K."/>
            <person name="Lindquist E.A."/>
            <person name="Lipzen A."/>
            <person name="Lundell T."/>
            <person name="Morin E."/>
            <person name="Murat C."/>
            <person name="Riley R."/>
            <person name="Ohm R."/>
            <person name="Sun H."/>
            <person name="Tunlid A."/>
            <person name="Henrissat B."/>
            <person name="Grigoriev I.V."/>
            <person name="Hibbett D.S."/>
            <person name="Martin F."/>
        </authorList>
    </citation>
    <scope>NUCLEOTIDE SEQUENCE [LARGE SCALE GENOMIC DNA]</scope>
    <source>
        <strain evidence="9 10">FD-317 M1</strain>
    </source>
</reference>
<evidence type="ECO:0000256" key="3">
    <source>
        <dbReference type="ARBA" id="ARBA00022679"/>
    </source>
</evidence>
<dbReference type="GO" id="GO:0016020">
    <property type="term" value="C:membrane"/>
    <property type="evidence" value="ECO:0007669"/>
    <property type="project" value="UniProtKB-SubCell"/>
</dbReference>
<dbReference type="GO" id="GO:0005783">
    <property type="term" value="C:endoplasmic reticulum"/>
    <property type="evidence" value="ECO:0007669"/>
    <property type="project" value="TreeGrafter"/>
</dbReference>
<dbReference type="InterPro" id="IPR049625">
    <property type="entry name" value="Glyco_transf_61_cat"/>
</dbReference>
<evidence type="ECO:0000256" key="2">
    <source>
        <dbReference type="ARBA" id="ARBA00022676"/>
    </source>
</evidence>
<dbReference type="EMBL" id="KN834767">
    <property type="protein sequence ID" value="KIK62619.1"/>
    <property type="molecule type" value="Genomic_DNA"/>
</dbReference>
<keyword evidence="4" id="KW-0812">Transmembrane</keyword>
<evidence type="ECO:0000256" key="7">
    <source>
        <dbReference type="ARBA" id="ARBA00023180"/>
    </source>
</evidence>